<reference evidence="2 3" key="1">
    <citation type="submission" date="2021-07" db="EMBL/GenBank/DDBJ databases">
        <title>The Aristolochia fimbriata genome: insights into angiosperm evolution, floral development and chemical biosynthesis.</title>
        <authorList>
            <person name="Jiao Y."/>
        </authorList>
    </citation>
    <scope>NUCLEOTIDE SEQUENCE [LARGE SCALE GENOMIC DNA]</scope>
    <source>
        <strain evidence="2">IBCAS-2021</strain>
        <tissue evidence="2">Leaf</tissue>
    </source>
</reference>
<evidence type="ECO:0000256" key="1">
    <source>
        <dbReference type="SAM" id="MobiDB-lite"/>
    </source>
</evidence>
<gene>
    <name evidence="2" type="ORF">H6P81_016156</name>
</gene>
<proteinExistence type="predicted"/>
<protein>
    <recommendedName>
        <fullName evidence="4">LAGLIDADG homing endonuclease</fullName>
    </recommendedName>
</protein>
<dbReference type="Proteomes" id="UP000825729">
    <property type="component" value="Unassembled WGS sequence"/>
</dbReference>
<accession>A0AAV7E8S7</accession>
<name>A0AAV7E8S7_ARIFI</name>
<feature type="region of interest" description="Disordered" evidence="1">
    <location>
        <begin position="73"/>
        <end position="94"/>
    </location>
</feature>
<evidence type="ECO:0000313" key="2">
    <source>
        <dbReference type="EMBL" id="KAG9444816.1"/>
    </source>
</evidence>
<evidence type="ECO:0008006" key="4">
    <source>
        <dbReference type="Google" id="ProtNLM"/>
    </source>
</evidence>
<organism evidence="2 3">
    <name type="scientific">Aristolochia fimbriata</name>
    <name type="common">White veined hardy Dutchman's pipe vine</name>
    <dbReference type="NCBI Taxonomy" id="158543"/>
    <lineage>
        <taxon>Eukaryota</taxon>
        <taxon>Viridiplantae</taxon>
        <taxon>Streptophyta</taxon>
        <taxon>Embryophyta</taxon>
        <taxon>Tracheophyta</taxon>
        <taxon>Spermatophyta</taxon>
        <taxon>Magnoliopsida</taxon>
        <taxon>Magnoliidae</taxon>
        <taxon>Piperales</taxon>
        <taxon>Aristolochiaceae</taxon>
        <taxon>Aristolochia</taxon>
    </lineage>
</organism>
<sequence>MKQDLSGADICHALLAVCVAVDRGPRKASYAFTVQFPQINAFSNLSLFNLFKSFSVQLPQNLRARRKQVQVAANERRLKGSRRAADPTCSSGIA</sequence>
<dbReference type="AlphaFoldDB" id="A0AAV7E8S7"/>
<dbReference type="EMBL" id="JAINDJ010000006">
    <property type="protein sequence ID" value="KAG9444816.1"/>
    <property type="molecule type" value="Genomic_DNA"/>
</dbReference>
<comment type="caution">
    <text evidence="2">The sequence shown here is derived from an EMBL/GenBank/DDBJ whole genome shotgun (WGS) entry which is preliminary data.</text>
</comment>
<evidence type="ECO:0000313" key="3">
    <source>
        <dbReference type="Proteomes" id="UP000825729"/>
    </source>
</evidence>
<keyword evidence="3" id="KW-1185">Reference proteome</keyword>